<dbReference type="AlphaFoldDB" id="D2DXL1"/>
<organism evidence="1">
    <name type="scientific">Enterococcus avium</name>
    <name type="common">Streptococcus avium</name>
    <dbReference type="NCBI Taxonomy" id="33945"/>
    <lineage>
        <taxon>Bacteria</taxon>
        <taxon>Bacillati</taxon>
        <taxon>Bacillota</taxon>
        <taxon>Bacilli</taxon>
        <taxon>Lactobacillales</taxon>
        <taxon>Enterococcaceae</taxon>
        <taxon>Enterococcus</taxon>
    </lineage>
</organism>
<accession>D2DXL1</accession>
<name>D2DXL1_ENTAV</name>
<protein>
    <submittedName>
        <fullName evidence="1">Putative inducing peptide</fullName>
    </submittedName>
</protein>
<sequence>MLKKKLVTKEEQKKIKGGTPGGFDYFTAGPHAAKGILNAIKNYFK</sequence>
<dbReference type="EMBL" id="FJ851402">
    <property type="protein sequence ID" value="ACZ36008.1"/>
    <property type="molecule type" value="Genomic_DNA"/>
</dbReference>
<evidence type="ECO:0000313" key="1">
    <source>
        <dbReference type="EMBL" id="ACZ36008.1"/>
    </source>
</evidence>
<gene>
    <name evidence="1" type="primary">avcF</name>
</gene>
<dbReference type="RefSeq" id="WP_185968679.1">
    <property type="nucleotide sequence ID" value="NZ_JAOUSU010000004.1"/>
</dbReference>
<reference evidence="1" key="1">
    <citation type="journal article" date="2010" name="Appl. Environ. Microbiol.">
        <title>Molecular and genetic characterization of a novel bacteriocin locus in Enterococcus avium isolates from infants.</title>
        <authorList>
            <person name="Birri D.J."/>
            <person name="Brede D.A."/>
            <person name="Forberg T."/>
            <person name="Holo H."/>
            <person name="Nes I.F."/>
        </authorList>
    </citation>
    <scope>NUCLEOTIDE SEQUENCE</scope>
    <source>
        <strain evidence="1">XA83</strain>
    </source>
</reference>
<proteinExistence type="predicted"/>